<dbReference type="EMBL" id="GL349445">
    <property type="protein sequence ID" value="KNC47121.1"/>
    <property type="molecule type" value="Genomic_DNA"/>
</dbReference>
<organism evidence="6 7">
    <name type="scientific">Thecamonas trahens ATCC 50062</name>
    <dbReference type="NCBI Taxonomy" id="461836"/>
    <lineage>
        <taxon>Eukaryota</taxon>
        <taxon>Apusozoa</taxon>
        <taxon>Apusomonadida</taxon>
        <taxon>Apusomonadidae</taxon>
        <taxon>Thecamonas</taxon>
    </lineage>
</organism>
<dbReference type="GO" id="GO:0008033">
    <property type="term" value="P:tRNA processing"/>
    <property type="evidence" value="ECO:0007669"/>
    <property type="project" value="UniProtKB-KW"/>
</dbReference>
<dbReference type="GO" id="GO:0016879">
    <property type="term" value="F:ligase activity, forming carbon-nitrogen bonds"/>
    <property type="evidence" value="ECO:0007669"/>
    <property type="project" value="InterPro"/>
</dbReference>
<feature type="domain" description="tRNA(Ile)-lysidine/2-thiocytidine synthase N-terminal" evidence="5">
    <location>
        <begin position="30"/>
        <end position="235"/>
    </location>
</feature>
<evidence type="ECO:0000313" key="6">
    <source>
        <dbReference type="EMBL" id="KNC47121.1"/>
    </source>
</evidence>
<name>A0A0L0D4Y6_THETB</name>
<gene>
    <name evidence="6" type="ORF">AMSG_03550</name>
</gene>
<evidence type="ECO:0000313" key="7">
    <source>
        <dbReference type="Proteomes" id="UP000054408"/>
    </source>
</evidence>
<dbReference type="PANTHER" id="PTHR43033">
    <property type="entry name" value="TRNA(ILE)-LYSIDINE SYNTHASE-RELATED"/>
    <property type="match status" value="1"/>
</dbReference>
<evidence type="ECO:0000256" key="1">
    <source>
        <dbReference type="ARBA" id="ARBA00022598"/>
    </source>
</evidence>
<dbReference type="Pfam" id="PF01171">
    <property type="entry name" value="ATP_bind_3"/>
    <property type="match status" value="1"/>
</dbReference>
<keyword evidence="1" id="KW-0436">Ligase</keyword>
<evidence type="ECO:0000256" key="2">
    <source>
        <dbReference type="ARBA" id="ARBA00022694"/>
    </source>
</evidence>
<proteinExistence type="inferred from homology"/>
<dbReference type="Gene3D" id="3.40.50.620">
    <property type="entry name" value="HUPs"/>
    <property type="match status" value="1"/>
</dbReference>
<sequence length="356" mass="37104">MTVRIAAGVFAERMAGLLAAVRREGGRLRVAVAVSGGADSLAAAALVDEWIAAGAAAEASVVTVDHRLRAEAAEEAAWVASLPGSPLLPAMAPGAGTVLRVDEPPSSQEHGRMLRYAAMARYAARSGIDVIITGHSADDVAESTLLRAGQASGVDGLAAMAAMAVLRPPPTLLAERNVRTSEHLSADGPPWLSRPLTRHTRAQLEATCEAFGLAPGGWVADPSNEMTKYARTRARLALRLPAAAVVDASGSLAQTALVLRDMRDAAEAQLASWRAAHVAVRLDGSLCVADEALDALPQVLRLRAVSMLITAVAQRTYPPRRRGVEAVLALVPGASQTVAGVLAVRRSGRLEFKAQP</sequence>
<dbReference type="HAMAP" id="MF_01161">
    <property type="entry name" value="tRNA_Ile_lys_synt"/>
    <property type="match status" value="1"/>
</dbReference>
<keyword evidence="2" id="KW-0819">tRNA processing</keyword>
<dbReference type="Proteomes" id="UP000054408">
    <property type="component" value="Unassembled WGS sequence"/>
</dbReference>
<dbReference type="GO" id="GO:0005524">
    <property type="term" value="F:ATP binding"/>
    <property type="evidence" value="ECO:0007669"/>
    <property type="project" value="UniProtKB-KW"/>
</dbReference>
<dbReference type="InterPro" id="IPR014729">
    <property type="entry name" value="Rossmann-like_a/b/a_fold"/>
</dbReference>
<dbReference type="PANTHER" id="PTHR43033:SF5">
    <property type="entry name" value="TRNA(ILE)-LYSIDINE SYNTHETASE"/>
    <property type="match status" value="1"/>
</dbReference>
<dbReference type="InterPro" id="IPR011063">
    <property type="entry name" value="TilS/TtcA_N"/>
</dbReference>
<dbReference type="RefSeq" id="XP_013759897.1">
    <property type="nucleotide sequence ID" value="XM_013904443.1"/>
</dbReference>
<evidence type="ECO:0000259" key="5">
    <source>
        <dbReference type="Pfam" id="PF01171"/>
    </source>
</evidence>
<keyword evidence="3" id="KW-0547">Nucleotide-binding</keyword>
<dbReference type="OrthoDB" id="434144at2759"/>
<dbReference type="SUPFAM" id="SSF52402">
    <property type="entry name" value="Adenine nucleotide alpha hydrolases-like"/>
    <property type="match status" value="1"/>
</dbReference>
<accession>A0A0L0D4Y6</accession>
<dbReference type="AlphaFoldDB" id="A0A0L0D4Y6"/>
<dbReference type="STRING" id="461836.A0A0L0D4Y6"/>
<keyword evidence="7" id="KW-1185">Reference proteome</keyword>
<keyword evidence="4" id="KW-0067">ATP-binding</keyword>
<dbReference type="InterPro" id="IPR012094">
    <property type="entry name" value="tRNA_Ile_lys_synt"/>
</dbReference>
<reference evidence="6 7" key="1">
    <citation type="submission" date="2010-05" db="EMBL/GenBank/DDBJ databases">
        <title>The Genome Sequence of Thecamonas trahens ATCC 50062.</title>
        <authorList>
            <consortium name="The Broad Institute Genome Sequencing Platform"/>
            <person name="Russ C."/>
            <person name="Cuomo C."/>
            <person name="Shea T."/>
            <person name="Young S.K."/>
            <person name="Zeng Q."/>
            <person name="Koehrsen M."/>
            <person name="Haas B."/>
            <person name="Borodovsky M."/>
            <person name="Guigo R."/>
            <person name="Alvarado L."/>
            <person name="Berlin A."/>
            <person name="Bochicchio J."/>
            <person name="Borenstein D."/>
            <person name="Chapman S."/>
            <person name="Chen Z."/>
            <person name="Freedman E."/>
            <person name="Gellesch M."/>
            <person name="Goldberg J."/>
            <person name="Griggs A."/>
            <person name="Gujja S."/>
            <person name="Heilman E."/>
            <person name="Heiman D."/>
            <person name="Hepburn T."/>
            <person name="Howarth C."/>
            <person name="Jen D."/>
            <person name="Larson L."/>
            <person name="Mehta T."/>
            <person name="Park D."/>
            <person name="Pearson M."/>
            <person name="Roberts A."/>
            <person name="Saif S."/>
            <person name="Shenoy N."/>
            <person name="Sisk P."/>
            <person name="Stolte C."/>
            <person name="Sykes S."/>
            <person name="Thomson T."/>
            <person name="Walk T."/>
            <person name="White J."/>
            <person name="Yandava C."/>
            <person name="Burger G."/>
            <person name="Gray M.W."/>
            <person name="Holland P.W.H."/>
            <person name="King N."/>
            <person name="Lang F.B.F."/>
            <person name="Roger A.J."/>
            <person name="Ruiz-Trillo I."/>
            <person name="Lander E."/>
            <person name="Nusbaum C."/>
        </authorList>
    </citation>
    <scope>NUCLEOTIDE SEQUENCE [LARGE SCALE GENOMIC DNA]</scope>
    <source>
        <strain evidence="6 7">ATCC 50062</strain>
    </source>
</reference>
<evidence type="ECO:0000256" key="3">
    <source>
        <dbReference type="ARBA" id="ARBA00022741"/>
    </source>
</evidence>
<evidence type="ECO:0000256" key="4">
    <source>
        <dbReference type="ARBA" id="ARBA00022840"/>
    </source>
</evidence>
<dbReference type="GeneID" id="25563141"/>
<protein>
    <submittedName>
        <fullName evidence="6">PP-loop family protein</fullName>
    </submittedName>
</protein>